<dbReference type="EMBL" id="CP025184">
    <property type="protein sequence ID" value="AWV19999.1"/>
    <property type="molecule type" value="Genomic_DNA"/>
</dbReference>
<protein>
    <submittedName>
        <fullName evidence="1">Uncharacterized protein</fullName>
    </submittedName>
</protein>
<reference evidence="1" key="1">
    <citation type="submission" date="2017-12" db="EMBL/GenBank/DDBJ databases">
        <authorList>
            <person name="Martens C."/>
            <person name="Dahlstrom E."/>
            <person name="Barbian K."/>
            <person name="Sykora L."/>
            <person name="Ricklefs S."/>
            <person name="Bruno D."/>
            <person name="Anzick I."/>
            <person name="Myles I."/>
            <person name="Datta S.K."/>
        </authorList>
    </citation>
    <scope>NUCLEOTIDE SEQUENCE</scope>
    <source>
        <strain evidence="1">AD2</strain>
        <plasmid evidence="1">p3-AD2</plasmid>
    </source>
</reference>
<geneLocation type="plasmid" evidence="1">
    <name>p3-AD2</name>
</geneLocation>
<organism evidence="1">
    <name type="scientific">Roseomonas mucosa</name>
    <dbReference type="NCBI Taxonomy" id="207340"/>
    <lineage>
        <taxon>Bacteria</taxon>
        <taxon>Pseudomonadati</taxon>
        <taxon>Pseudomonadota</taxon>
        <taxon>Alphaproteobacteria</taxon>
        <taxon>Acetobacterales</taxon>
        <taxon>Roseomonadaceae</taxon>
        <taxon>Roseomonas</taxon>
    </lineage>
</organism>
<sequence>MVKLGTVKANSNENMIVHINPQAELPKDITEERGKGLLFETPASSPGTENLGRMIKDRSAQAATQSLFSKIHEWNLENATRPLFEELCALANQEAANREGSIQLALKRRPELMFRLLEFCVSEFKGNFANEPLLRNKLPKLDKIIERDPNSESGLTDFARICLEEAIRVLAIAINGEIQSDKFTINRLAMLTAGGPGAYIVGNAIVRPILEK</sequence>
<name>A0A4Y1MQX1_9PROT</name>
<keyword evidence="1" id="KW-0614">Plasmid</keyword>
<dbReference type="AlphaFoldDB" id="A0A4Y1MQX1"/>
<proteinExistence type="predicted"/>
<evidence type="ECO:0000313" key="1">
    <source>
        <dbReference type="EMBL" id="AWV19999.1"/>
    </source>
</evidence>
<gene>
    <name evidence="1" type="ORF">RADP37_05491</name>
</gene>
<accession>A0A4Y1MQX1</accession>